<feature type="domain" description="Exoribonuclease phosphorolytic" evidence="9">
    <location>
        <begin position="203"/>
        <end position="269"/>
    </location>
</feature>
<dbReference type="InterPro" id="IPR036345">
    <property type="entry name" value="ExoRNase_PH_dom2_sf"/>
</dbReference>
<reference evidence="10 11" key="1">
    <citation type="journal article" date="2016" name="Sci. Rep.">
        <title>The genome sequence of the outbreeding globe artichoke constructed de novo incorporating a phase-aware low-pass sequencing strategy of F1 progeny.</title>
        <authorList>
            <person name="Scaglione D."/>
            <person name="Reyes-Chin-Wo S."/>
            <person name="Acquadro A."/>
            <person name="Froenicke L."/>
            <person name="Portis E."/>
            <person name="Beitel C."/>
            <person name="Tirone M."/>
            <person name="Mauro R."/>
            <person name="Lo Monaco A."/>
            <person name="Mauromicale G."/>
            <person name="Faccioli P."/>
            <person name="Cattivelli L."/>
            <person name="Rieseberg L."/>
            <person name="Michelmore R."/>
            <person name="Lanteri S."/>
        </authorList>
    </citation>
    <scope>NUCLEOTIDE SEQUENCE [LARGE SCALE GENOMIC DNA]</scope>
    <source>
        <strain evidence="10">2C</strain>
    </source>
</reference>
<evidence type="ECO:0000256" key="7">
    <source>
        <dbReference type="ARBA" id="ARBA00079975"/>
    </source>
</evidence>
<evidence type="ECO:0000256" key="4">
    <source>
        <dbReference type="ARBA" id="ARBA00022490"/>
    </source>
</evidence>
<dbReference type="Pfam" id="PF01138">
    <property type="entry name" value="RNase_PH"/>
    <property type="match status" value="1"/>
</dbReference>
<dbReference type="CDD" id="cd11368">
    <property type="entry name" value="RNase_PH_RRP45"/>
    <property type="match status" value="1"/>
</dbReference>
<dbReference type="InterPro" id="IPR001247">
    <property type="entry name" value="ExoRNase_PH_dom1"/>
</dbReference>
<evidence type="ECO:0000256" key="2">
    <source>
        <dbReference type="ARBA" id="ARBA00004496"/>
    </source>
</evidence>
<sequence length="329" mass="36387">MEQRLANSLIMTVNEKKFIETALLSDLRVDGRRPFDYRKLSISFGREDGSSEVQLGNTRVMGFVTGQLVQPYRDRPNEGTLAIYTEFSPMADPSFEAGRPGESAIELGRIVDRGLRYDSLFTCLNFCSSTTESRAVDTESLCVISGKSLNLYGNRNLVDASNVAALAALSTFRRPECTLGENGQEVIVHPPEAREPLPLIIHHLPVAVTFAFIGKENVVVIDPTHHEEAVMGGSMTATLNTNGDVCAIQKAGGEGVLQSVIMQCLRIASVKAGDITSKIKSAVMLKRYDLKLIFRVKYSEFEKQVESYNTERSLRKIKRHNPSPAGYKH</sequence>
<gene>
    <name evidence="10" type="ORF">Ccrd_013743</name>
</gene>
<comment type="caution">
    <text evidence="10">The sequence shown here is derived from an EMBL/GenBank/DDBJ whole genome shotgun (WGS) entry which is preliminary data.</text>
</comment>
<dbReference type="InterPro" id="IPR033100">
    <property type="entry name" value="Rrp45"/>
</dbReference>
<dbReference type="OMA" id="VCSIQKA"/>
<dbReference type="EMBL" id="LEKV01001470">
    <property type="protein sequence ID" value="KVI07890.1"/>
    <property type="molecule type" value="Genomic_DNA"/>
</dbReference>
<evidence type="ECO:0000259" key="8">
    <source>
        <dbReference type="Pfam" id="PF01138"/>
    </source>
</evidence>
<organism evidence="10 11">
    <name type="scientific">Cynara cardunculus var. scolymus</name>
    <name type="common">Globe artichoke</name>
    <name type="synonym">Cynara scolymus</name>
    <dbReference type="NCBI Taxonomy" id="59895"/>
    <lineage>
        <taxon>Eukaryota</taxon>
        <taxon>Viridiplantae</taxon>
        <taxon>Streptophyta</taxon>
        <taxon>Embryophyta</taxon>
        <taxon>Tracheophyta</taxon>
        <taxon>Spermatophyta</taxon>
        <taxon>Magnoliopsida</taxon>
        <taxon>eudicotyledons</taxon>
        <taxon>Gunneridae</taxon>
        <taxon>Pentapetalae</taxon>
        <taxon>asterids</taxon>
        <taxon>campanulids</taxon>
        <taxon>Asterales</taxon>
        <taxon>Asteraceae</taxon>
        <taxon>Carduoideae</taxon>
        <taxon>Cardueae</taxon>
        <taxon>Carduinae</taxon>
        <taxon>Cynara</taxon>
    </lineage>
</organism>
<comment type="similarity">
    <text evidence="3">Belongs to the RNase PH family.</text>
</comment>
<evidence type="ECO:0000313" key="11">
    <source>
        <dbReference type="Proteomes" id="UP000243975"/>
    </source>
</evidence>
<keyword evidence="5" id="KW-0694">RNA-binding</keyword>
<dbReference type="GO" id="GO:0000176">
    <property type="term" value="C:nuclear exosome (RNase complex)"/>
    <property type="evidence" value="ECO:0007669"/>
    <property type="project" value="TreeGrafter"/>
</dbReference>
<accession>A0A118K4Q9</accession>
<dbReference type="GO" id="GO:0071028">
    <property type="term" value="P:nuclear mRNA surveillance"/>
    <property type="evidence" value="ECO:0007669"/>
    <property type="project" value="TreeGrafter"/>
</dbReference>
<dbReference type="InterPro" id="IPR050590">
    <property type="entry name" value="Exosome_comp_Rrp42_subfam"/>
</dbReference>
<dbReference type="FunFam" id="3.30.230.70:FF:000007">
    <property type="entry name" value="Exosome complex component RRP45B"/>
    <property type="match status" value="1"/>
</dbReference>
<feature type="domain" description="Exoribonuclease phosphorolytic" evidence="8">
    <location>
        <begin position="37"/>
        <end position="175"/>
    </location>
</feature>
<dbReference type="GO" id="GO:0034473">
    <property type="term" value="P:U1 snRNA 3'-end processing"/>
    <property type="evidence" value="ECO:0007669"/>
    <property type="project" value="TreeGrafter"/>
</dbReference>
<evidence type="ECO:0000256" key="6">
    <source>
        <dbReference type="ARBA" id="ARBA00023242"/>
    </source>
</evidence>
<keyword evidence="6" id="KW-0539">Nucleus</keyword>
<dbReference type="Pfam" id="PF03725">
    <property type="entry name" value="RNase_PH_C"/>
    <property type="match status" value="1"/>
</dbReference>
<evidence type="ECO:0000313" key="10">
    <source>
        <dbReference type="EMBL" id="KVI07890.1"/>
    </source>
</evidence>
<dbReference type="GO" id="GO:0035925">
    <property type="term" value="F:mRNA 3'-UTR AU-rich region binding"/>
    <property type="evidence" value="ECO:0007669"/>
    <property type="project" value="TreeGrafter"/>
</dbReference>
<evidence type="ECO:0000256" key="3">
    <source>
        <dbReference type="ARBA" id="ARBA00006678"/>
    </source>
</evidence>
<dbReference type="Gramene" id="KVI07890">
    <property type="protein sequence ID" value="KVI07890"/>
    <property type="gene ID" value="Ccrd_013743"/>
</dbReference>
<name>A0A118K4Q9_CYNCS</name>
<dbReference type="Proteomes" id="UP000243975">
    <property type="component" value="Unassembled WGS sequence"/>
</dbReference>
<keyword evidence="4" id="KW-0963">Cytoplasm</keyword>
<dbReference type="InterPro" id="IPR015847">
    <property type="entry name" value="ExoRNase_PH_dom2"/>
</dbReference>
<proteinExistence type="inferred from homology"/>
<dbReference type="GO" id="GO:0034476">
    <property type="term" value="P:U5 snRNA 3'-end processing"/>
    <property type="evidence" value="ECO:0007669"/>
    <property type="project" value="TreeGrafter"/>
</dbReference>
<dbReference type="GO" id="GO:0071035">
    <property type="term" value="P:nuclear polyadenylation-dependent rRNA catabolic process"/>
    <property type="evidence" value="ECO:0007669"/>
    <property type="project" value="TreeGrafter"/>
</dbReference>
<dbReference type="InterPro" id="IPR020568">
    <property type="entry name" value="Ribosomal_Su5_D2-typ_SF"/>
</dbReference>
<dbReference type="GO" id="GO:0034475">
    <property type="term" value="P:U4 snRNA 3'-end processing"/>
    <property type="evidence" value="ECO:0007669"/>
    <property type="project" value="TreeGrafter"/>
</dbReference>
<dbReference type="GO" id="GO:0000177">
    <property type="term" value="C:cytoplasmic exosome (RNase complex)"/>
    <property type="evidence" value="ECO:0007669"/>
    <property type="project" value="TreeGrafter"/>
</dbReference>
<dbReference type="AlphaFoldDB" id="A0A118K4Q9"/>
<dbReference type="Gene3D" id="3.30.230.70">
    <property type="entry name" value="GHMP Kinase, N-terminal domain"/>
    <property type="match status" value="1"/>
</dbReference>
<evidence type="ECO:0000256" key="1">
    <source>
        <dbReference type="ARBA" id="ARBA00004123"/>
    </source>
</evidence>
<protein>
    <recommendedName>
        <fullName evidence="7">Protein ECERIFERUM 7</fullName>
    </recommendedName>
</protein>
<dbReference type="GO" id="GO:0071038">
    <property type="term" value="P:TRAMP-dependent tRNA surveillance pathway"/>
    <property type="evidence" value="ECO:0007669"/>
    <property type="project" value="TreeGrafter"/>
</dbReference>
<dbReference type="STRING" id="59895.A0A118K4Q9"/>
<evidence type="ECO:0000259" key="9">
    <source>
        <dbReference type="Pfam" id="PF03725"/>
    </source>
</evidence>
<dbReference type="GO" id="GO:0000467">
    <property type="term" value="P:exonucleolytic trimming to generate mature 3'-end of 5.8S rRNA from tricistronic rRNA transcript (SSU-rRNA, 5.8S rRNA, LSU-rRNA)"/>
    <property type="evidence" value="ECO:0007669"/>
    <property type="project" value="TreeGrafter"/>
</dbReference>
<dbReference type="InterPro" id="IPR027408">
    <property type="entry name" value="PNPase/RNase_PH_dom_sf"/>
</dbReference>
<evidence type="ECO:0000256" key="5">
    <source>
        <dbReference type="ARBA" id="ARBA00022884"/>
    </source>
</evidence>
<dbReference type="PANTHER" id="PTHR11097:SF27">
    <property type="entry name" value="POLYRIBONUCLEOTIDE NUCLEOTIDYLTRANSFERASE, PNPASE_RNASE PH DOMAIN PROTEIN-RELATED"/>
    <property type="match status" value="1"/>
</dbReference>
<comment type="subcellular location">
    <subcellularLocation>
        <location evidence="2">Cytoplasm</location>
    </subcellularLocation>
    <subcellularLocation>
        <location evidence="1">Nucleus</location>
    </subcellularLocation>
</comment>
<dbReference type="PANTHER" id="PTHR11097">
    <property type="entry name" value="EXOSOME COMPLEX EXONUCLEASE RIBOSOMAL RNA PROCESSING PROTEIN"/>
    <property type="match status" value="1"/>
</dbReference>
<dbReference type="SUPFAM" id="SSF55666">
    <property type="entry name" value="Ribonuclease PH domain 2-like"/>
    <property type="match status" value="1"/>
</dbReference>
<keyword evidence="11" id="KW-1185">Reference proteome</keyword>
<dbReference type="SUPFAM" id="SSF54211">
    <property type="entry name" value="Ribosomal protein S5 domain 2-like"/>
    <property type="match status" value="1"/>
</dbReference>
<dbReference type="GO" id="GO:0016075">
    <property type="term" value="P:rRNA catabolic process"/>
    <property type="evidence" value="ECO:0007669"/>
    <property type="project" value="TreeGrafter"/>
</dbReference>